<name>A0ABP3TF61_9GAMM</name>
<sequence length="541" mass="57860">MSYSNTMEIGLSQSGFYAGLNPFVTLISKAIIALIVLYAVVFPEAAVATLSAVNGLLLKTFNTYYIYTASLFMLFCLGLALSRYGRIRLGREDEAPEFGFFSWFAMMFSAGMGIGLMFYSIGEPLYHFQSNPALMQSGLEGGNAAAVPSAMRYSFLHWGLHAWGIYVSAGLCMAYFAFRKGLPLTIRSTLYPLLGRSLNGPLGHAIDVLAVVATSLGVATTMGTGVTQLVAGVEFITGTGLLINANGEPTLTALIATLVLVMLLSTVSALTGVTRGVKWLSQINVYLSIGLLAFFMLLGSSLYSLVLFGNSLVDYATNLMPMSFAVWDSSTEIGGWQNGWTIFYWAWWIAFAPFVGLFLARISRGRTIREFVIGCMLIPSLICFAWMAFMGGTGLDLELNGTADGAITQAASNNIATVLFVTIDLLTSGMLAELIKFGSIVLIITYLVTSADSGVLVLNTIMAGGNSDPLRRHRMVWGVILTLVVGSLLLAGGLSAIKTAMIIGALPFSLVMVLMCASMIKSLLQTEGRSATATQPASEPS</sequence>
<comment type="caution">
    <text evidence="9">The sequence shown here is derived from an EMBL/GenBank/DDBJ whole genome shotgun (WGS) entry which is preliminary data.</text>
</comment>
<feature type="transmembrane region" description="Helical" evidence="8">
    <location>
        <begin position="475"/>
        <end position="494"/>
    </location>
</feature>
<dbReference type="Proteomes" id="UP001499915">
    <property type="component" value="Unassembled WGS sequence"/>
</dbReference>
<feature type="transmembrane region" description="Helical" evidence="8">
    <location>
        <begin position="251"/>
        <end position="273"/>
    </location>
</feature>
<feature type="transmembrane region" description="Helical" evidence="8">
    <location>
        <begin position="101"/>
        <end position="121"/>
    </location>
</feature>
<evidence type="ECO:0000256" key="5">
    <source>
        <dbReference type="ARBA" id="ARBA00022692"/>
    </source>
</evidence>
<feature type="transmembrane region" description="Helical" evidence="8">
    <location>
        <begin position="206"/>
        <end position="231"/>
    </location>
</feature>
<keyword evidence="4" id="KW-1003">Cell membrane</keyword>
<dbReference type="Pfam" id="PF02028">
    <property type="entry name" value="BCCT"/>
    <property type="match status" value="1"/>
</dbReference>
<dbReference type="PROSITE" id="PS01303">
    <property type="entry name" value="BCCT"/>
    <property type="match status" value="1"/>
</dbReference>
<keyword evidence="10" id="KW-1185">Reference proteome</keyword>
<organism evidence="9 10">
    <name type="scientific">Marinobacterium maritimum</name>
    <dbReference type="NCBI Taxonomy" id="500162"/>
    <lineage>
        <taxon>Bacteria</taxon>
        <taxon>Pseudomonadati</taxon>
        <taxon>Pseudomonadota</taxon>
        <taxon>Gammaproteobacteria</taxon>
        <taxon>Oceanospirillales</taxon>
        <taxon>Oceanospirillaceae</taxon>
        <taxon>Marinobacterium</taxon>
    </lineage>
</organism>
<dbReference type="PANTHER" id="PTHR30047">
    <property type="entry name" value="HIGH-AFFINITY CHOLINE TRANSPORT PROTEIN-RELATED"/>
    <property type="match status" value="1"/>
</dbReference>
<evidence type="ECO:0000256" key="6">
    <source>
        <dbReference type="ARBA" id="ARBA00022989"/>
    </source>
</evidence>
<feature type="transmembrane region" description="Helical" evidence="8">
    <location>
        <begin position="342"/>
        <end position="359"/>
    </location>
</feature>
<evidence type="ECO:0000256" key="4">
    <source>
        <dbReference type="ARBA" id="ARBA00022475"/>
    </source>
</evidence>
<dbReference type="RefSeq" id="WP_343806798.1">
    <property type="nucleotide sequence ID" value="NZ_BAAAET010000003.1"/>
</dbReference>
<dbReference type="InterPro" id="IPR018093">
    <property type="entry name" value="BCCT_CS"/>
</dbReference>
<feature type="transmembrane region" description="Helical" evidence="8">
    <location>
        <begin position="285"/>
        <end position="308"/>
    </location>
</feature>
<dbReference type="EMBL" id="BAAAET010000003">
    <property type="protein sequence ID" value="GAA0697201.1"/>
    <property type="molecule type" value="Genomic_DNA"/>
</dbReference>
<comment type="similarity">
    <text evidence="2">Belongs to the BCCT transporter (TC 2.A.15) family.</text>
</comment>
<feature type="transmembrane region" description="Helical" evidence="8">
    <location>
        <begin position="158"/>
        <end position="178"/>
    </location>
</feature>
<evidence type="ECO:0000256" key="1">
    <source>
        <dbReference type="ARBA" id="ARBA00004651"/>
    </source>
</evidence>
<proteinExistence type="inferred from homology"/>
<evidence type="ECO:0000313" key="10">
    <source>
        <dbReference type="Proteomes" id="UP001499915"/>
    </source>
</evidence>
<gene>
    <name evidence="9" type="ORF">GCM10009104_26760</name>
</gene>
<dbReference type="PANTHER" id="PTHR30047:SF7">
    <property type="entry name" value="HIGH-AFFINITY CHOLINE TRANSPORT PROTEIN"/>
    <property type="match status" value="1"/>
</dbReference>
<keyword evidence="5 8" id="KW-0812">Transmembrane</keyword>
<dbReference type="NCBIfam" id="TIGR00842">
    <property type="entry name" value="bcct"/>
    <property type="match status" value="1"/>
</dbReference>
<keyword evidence="3" id="KW-0813">Transport</keyword>
<evidence type="ECO:0000256" key="3">
    <source>
        <dbReference type="ARBA" id="ARBA00022448"/>
    </source>
</evidence>
<protein>
    <submittedName>
        <fullName evidence="9">BCCT family transporter</fullName>
    </submittedName>
</protein>
<feature type="transmembrane region" description="Helical" evidence="8">
    <location>
        <begin position="371"/>
        <end position="389"/>
    </location>
</feature>
<keyword evidence="6 8" id="KW-1133">Transmembrane helix</keyword>
<keyword evidence="7 8" id="KW-0472">Membrane</keyword>
<dbReference type="InterPro" id="IPR000060">
    <property type="entry name" value="BCCT_transptr"/>
</dbReference>
<reference evidence="10" key="1">
    <citation type="journal article" date="2019" name="Int. J. Syst. Evol. Microbiol.">
        <title>The Global Catalogue of Microorganisms (GCM) 10K type strain sequencing project: providing services to taxonomists for standard genome sequencing and annotation.</title>
        <authorList>
            <consortium name="The Broad Institute Genomics Platform"/>
            <consortium name="The Broad Institute Genome Sequencing Center for Infectious Disease"/>
            <person name="Wu L."/>
            <person name="Ma J."/>
        </authorList>
    </citation>
    <scope>NUCLEOTIDE SEQUENCE [LARGE SCALE GENOMIC DNA]</scope>
    <source>
        <strain evidence="10">JCM 15134</strain>
    </source>
</reference>
<evidence type="ECO:0000313" key="9">
    <source>
        <dbReference type="EMBL" id="GAA0697201.1"/>
    </source>
</evidence>
<evidence type="ECO:0000256" key="2">
    <source>
        <dbReference type="ARBA" id="ARBA00005658"/>
    </source>
</evidence>
<comment type="subcellular location">
    <subcellularLocation>
        <location evidence="1">Cell membrane</location>
        <topology evidence="1">Multi-pass membrane protein</topology>
    </subcellularLocation>
</comment>
<evidence type="ECO:0000256" key="8">
    <source>
        <dbReference type="SAM" id="Phobius"/>
    </source>
</evidence>
<feature type="transmembrane region" description="Helical" evidence="8">
    <location>
        <begin position="440"/>
        <end position="463"/>
    </location>
</feature>
<feature type="transmembrane region" description="Helical" evidence="8">
    <location>
        <begin position="61"/>
        <end position="81"/>
    </location>
</feature>
<accession>A0ABP3TF61</accession>
<feature type="transmembrane region" description="Helical" evidence="8">
    <location>
        <begin position="500"/>
        <end position="520"/>
    </location>
</feature>
<evidence type="ECO:0000256" key="7">
    <source>
        <dbReference type="ARBA" id="ARBA00023136"/>
    </source>
</evidence>